<proteinExistence type="predicted"/>
<organism evidence="1 2">
    <name type="scientific">Marchantia polymorpha subsp. ruderalis</name>
    <dbReference type="NCBI Taxonomy" id="1480154"/>
    <lineage>
        <taxon>Eukaryota</taxon>
        <taxon>Viridiplantae</taxon>
        <taxon>Streptophyta</taxon>
        <taxon>Embryophyta</taxon>
        <taxon>Marchantiophyta</taxon>
        <taxon>Marchantiopsida</taxon>
        <taxon>Marchantiidae</taxon>
        <taxon>Marchantiales</taxon>
        <taxon>Marchantiaceae</taxon>
        <taxon>Marchantia</taxon>
    </lineage>
</organism>
<protein>
    <recommendedName>
        <fullName evidence="3">Reverse transcriptase domain-containing protein</fullName>
    </recommendedName>
</protein>
<gene>
    <name evidence="1" type="ORF">AXG93_4649s1010</name>
</gene>
<name>A0A176VFT0_MARPO</name>
<reference evidence="1" key="1">
    <citation type="submission" date="2016-03" db="EMBL/GenBank/DDBJ databases">
        <title>Mechanisms controlling the formation of the plant cell surface in tip-growing cells are functionally conserved among land plants.</title>
        <authorList>
            <person name="Honkanen S."/>
            <person name="Jones V.A."/>
            <person name="Morieri G."/>
            <person name="Champion C."/>
            <person name="Hetherington A.J."/>
            <person name="Kelly S."/>
            <person name="Saint-Marcoux D."/>
            <person name="Proust H."/>
            <person name="Prescott H."/>
            <person name="Dolan L."/>
        </authorList>
    </citation>
    <scope>NUCLEOTIDE SEQUENCE [LARGE SCALE GENOMIC DNA]</scope>
    <source>
        <tissue evidence="1">Whole gametophyte</tissue>
    </source>
</reference>
<evidence type="ECO:0000313" key="2">
    <source>
        <dbReference type="Proteomes" id="UP000077202"/>
    </source>
</evidence>
<dbReference type="AlphaFoldDB" id="A0A176VFT0"/>
<dbReference type="SUPFAM" id="SSF56672">
    <property type="entry name" value="DNA/RNA polymerases"/>
    <property type="match status" value="1"/>
</dbReference>
<dbReference type="EMBL" id="LVLJ01003756">
    <property type="protein sequence ID" value="OAE19808.1"/>
    <property type="molecule type" value="Genomic_DNA"/>
</dbReference>
<comment type="caution">
    <text evidence="1">The sequence shown here is derived from an EMBL/GenBank/DDBJ whole genome shotgun (WGS) entry which is preliminary data.</text>
</comment>
<dbReference type="Gene3D" id="3.10.10.10">
    <property type="entry name" value="HIV Type 1 Reverse Transcriptase, subunit A, domain 1"/>
    <property type="match status" value="1"/>
</dbReference>
<dbReference type="Proteomes" id="UP000077202">
    <property type="component" value="Unassembled WGS sequence"/>
</dbReference>
<sequence>MGLGRSEISHTEGVVDRSDCRDVELRPQKTLKHQYRLNSKYSLLVKDEIDKYLSAGIIYPVLSSEWMSPIVIVPKKATGKIRDMSVVAT</sequence>
<keyword evidence="2" id="KW-1185">Reference proteome</keyword>
<accession>A0A176VFT0</accession>
<dbReference type="InterPro" id="IPR043502">
    <property type="entry name" value="DNA/RNA_pol_sf"/>
</dbReference>
<evidence type="ECO:0008006" key="3">
    <source>
        <dbReference type="Google" id="ProtNLM"/>
    </source>
</evidence>
<evidence type="ECO:0000313" key="1">
    <source>
        <dbReference type="EMBL" id="OAE19808.1"/>
    </source>
</evidence>